<evidence type="ECO:0000259" key="1">
    <source>
        <dbReference type="Pfam" id="PF21049"/>
    </source>
</evidence>
<dbReference type="AlphaFoldDB" id="A0A5E4M197"/>
<dbReference type="PANTHER" id="PTHR14716">
    <property type="entry name" value="CILIA- AND FLAGELLA-ASSOCIATED PROTEIN 69"/>
    <property type="match status" value="1"/>
</dbReference>
<dbReference type="EMBL" id="CABPRJ010000005">
    <property type="protein sequence ID" value="VVC24760.1"/>
    <property type="molecule type" value="Genomic_DNA"/>
</dbReference>
<proteinExistence type="predicted"/>
<keyword evidence="3" id="KW-1185">Reference proteome</keyword>
<accession>A0A5E4M197</accession>
<reference evidence="2 3" key="1">
    <citation type="submission" date="2019-08" db="EMBL/GenBank/DDBJ databases">
        <authorList>
            <person name="Alioto T."/>
            <person name="Alioto T."/>
            <person name="Gomez Garrido J."/>
        </authorList>
    </citation>
    <scope>NUCLEOTIDE SEQUENCE [LARGE SCALE GENOMIC DNA]</scope>
</reference>
<dbReference type="PANTHER" id="PTHR14716:SF0">
    <property type="entry name" value="CILIA- AND FLAGELLA-ASSOCIATED PROTEIN 69"/>
    <property type="match status" value="1"/>
</dbReference>
<dbReference type="Pfam" id="PF21049">
    <property type="entry name" value="CFA69_ARM_rpt"/>
    <property type="match status" value="1"/>
</dbReference>
<dbReference type="InterPro" id="IPR048733">
    <property type="entry name" value="CFA69_ARM_dom"/>
</dbReference>
<feature type="domain" description="Cilia- and flagella-associated protein 69 ARM repeats" evidence="1">
    <location>
        <begin position="290"/>
        <end position="474"/>
    </location>
</feature>
<gene>
    <name evidence="2" type="ORF">CINCED_3A007235</name>
</gene>
<sequence length="530" mass="60607">MEACSGNSKPIKNVNNLDYLFRKSSWCVKNNLVNRLKICMFIENIIRLSANSFSLEHLFYANDLIEYLSENFASEPKYVYYLKRMLVLCLMPPTVKNITQCSNNLSTLTRFYDIMVSLMVMIISILKGKCIESVRDHTELCMIAFSVVQSSVLRRQHVPENSVSLPCCYEALENSDLPVTLMQCIGHHDRNSQTFLDDLLKLSYNIAVVSDRSAVVSDTLNADDRAFRTVGLCGLYALNIFYRENQQNSETHTTVFNTVMRTVKLYFTDEVDGEKFDQSVLLDVLHFIKNTIIRQRDQVEHFVAAGGVENLLNLLAKVKYPVQLVILGMLVDLTGYQLAKRRVEKWKSAKTGDGYVELACDIWRSEKIRFEFLERNVSDDEYIFREQREQTTAENLLADRSPAVESMYLCAQPKIYALLRSVGFSDDDGGSADDRDVNENTVRACGLATNFWDKATVAHIYHYYSLKLGEVWNENDMVSREPDRVPMSAVETESVDIMTIRHAYLIALLKMIKNRVHDANSGAGRSVRTF</sequence>
<name>A0A5E4M197_9HEMI</name>
<dbReference type="Proteomes" id="UP000325440">
    <property type="component" value="Unassembled WGS sequence"/>
</dbReference>
<evidence type="ECO:0000313" key="3">
    <source>
        <dbReference type="Proteomes" id="UP000325440"/>
    </source>
</evidence>
<dbReference type="InterPro" id="IPR048732">
    <property type="entry name" value="CFA69"/>
</dbReference>
<protein>
    <recommendedName>
        <fullName evidence="1">Cilia- and flagella-associated protein 69 ARM repeats domain-containing protein</fullName>
    </recommendedName>
</protein>
<evidence type="ECO:0000313" key="2">
    <source>
        <dbReference type="EMBL" id="VVC24760.1"/>
    </source>
</evidence>
<organism evidence="2 3">
    <name type="scientific">Cinara cedri</name>
    <dbReference type="NCBI Taxonomy" id="506608"/>
    <lineage>
        <taxon>Eukaryota</taxon>
        <taxon>Metazoa</taxon>
        <taxon>Ecdysozoa</taxon>
        <taxon>Arthropoda</taxon>
        <taxon>Hexapoda</taxon>
        <taxon>Insecta</taxon>
        <taxon>Pterygota</taxon>
        <taxon>Neoptera</taxon>
        <taxon>Paraneoptera</taxon>
        <taxon>Hemiptera</taxon>
        <taxon>Sternorrhyncha</taxon>
        <taxon>Aphidomorpha</taxon>
        <taxon>Aphidoidea</taxon>
        <taxon>Aphididae</taxon>
        <taxon>Lachninae</taxon>
        <taxon>Cinara</taxon>
    </lineage>
</organism>
<dbReference type="OrthoDB" id="191673at2759"/>